<dbReference type="SUPFAM" id="SSF49503">
    <property type="entry name" value="Cupredoxins"/>
    <property type="match status" value="1"/>
</dbReference>
<name>A0A1F7W7N0_9BACT</name>
<proteinExistence type="predicted"/>
<evidence type="ECO:0000313" key="3">
    <source>
        <dbReference type="Proteomes" id="UP000176501"/>
    </source>
</evidence>
<feature type="chain" id="PRO_5009533326" evidence="1">
    <location>
        <begin position="18"/>
        <end position="255"/>
    </location>
</feature>
<evidence type="ECO:0000256" key="1">
    <source>
        <dbReference type="SAM" id="SignalP"/>
    </source>
</evidence>
<organism evidence="2 3">
    <name type="scientific">Candidatus Uhrbacteria bacterium RIFOXYB2_FULL_57_15</name>
    <dbReference type="NCBI Taxonomy" id="1802422"/>
    <lineage>
        <taxon>Bacteria</taxon>
        <taxon>Candidatus Uhriibacteriota</taxon>
    </lineage>
</organism>
<gene>
    <name evidence="2" type="ORF">A2304_03340</name>
</gene>
<dbReference type="InterPro" id="IPR008972">
    <property type="entry name" value="Cupredoxin"/>
</dbReference>
<reference evidence="2 3" key="1">
    <citation type="journal article" date="2016" name="Nat. Commun.">
        <title>Thousands of microbial genomes shed light on interconnected biogeochemical processes in an aquifer system.</title>
        <authorList>
            <person name="Anantharaman K."/>
            <person name="Brown C.T."/>
            <person name="Hug L.A."/>
            <person name="Sharon I."/>
            <person name="Castelle C.J."/>
            <person name="Probst A.J."/>
            <person name="Thomas B.C."/>
            <person name="Singh A."/>
            <person name="Wilkins M.J."/>
            <person name="Karaoz U."/>
            <person name="Brodie E.L."/>
            <person name="Williams K.H."/>
            <person name="Hubbard S.S."/>
            <person name="Banfield J.F."/>
        </authorList>
    </citation>
    <scope>NUCLEOTIDE SEQUENCE [LARGE SCALE GENOMIC DNA]</scope>
</reference>
<dbReference type="Proteomes" id="UP000176501">
    <property type="component" value="Unassembled WGS sequence"/>
</dbReference>
<dbReference type="EMBL" id="MGFE01000023">
    <property type="protein sequence ID" value="OGL98094.1"/>
    <property type="molecule type" value="Genomic_DNA"/>
</dbReference>
<feature type="signal peptide" evidence="1">
    <location>
        <begin position="1"/>
        <end position="17"/>
    </location>
</feature>
<dbReference type="PANTHER" id="PTHR36507:SF1">
    <property type="entry name" value="BLL1555 PROTEIN"/>
    <property type="match status" value="1"/>
</dbReference>
<sequence>MALVALFACVFPFTGHAATVPLIKVQSGDLVRGESFSAVYYVGKDGFRYVFPNDKTYFSWYANFDDVKWISDADLATIQIGGNVTYKPGAKMIKINSDPKVYAVDDGGTLRWVMSEEIAISMYGSAWNTKIDDVPDAFFGNYDMGSDIETSGDFDPVGASADASDINHDKNLKAATVLNISDDYFDNASMTVKVGTPVRWFNNGTNKHTATATDLSWGTGTIQPGGNFARYFNAPGTYTYFCSYHPTITATLIVE</sequence>
<dbReference type="PANTHER" id="PTHR36507">
    <property type="entry name" value="BLL1555 PROTEIN"/>
    <property type="match status" value="1"/>
</dbReference>
<keyword evidence="1" id="KW-0732">Signal</keyword>
<dbReference type="Gene3D" id="2.60.40.420">
    <property type="entry name" value="Cupredoxins - blue copper proteins"/>
    <property type="match status" value="1"/>
</dbReference>
<accession>A0A1F7W7N0</accession>
<comment type="caution">
    <text evidence="2">The sequence shown here is derived from an EMBL/GenBank/DDBJ whole genome shotgun (WGS) entry which is preliminary data.</text>
</comment>
<evidence type="ECO:0000313" key="2">
    <source>
        <dbReference type="EMBL" id="OGL98094.1"/>
    </source>
</evidence>
<dbReference type="InterPro" id="IPR052721">
    <property type="entry name" value="ET_Amicyanin"/>
</dbReference>
<protein>
    <submittedName>
        <fullName evidence="2">Uncharacterized protein</fullName>
    </submittedName>
</protein>
<dbReference type="AlphaFoldDB" id="A0A1F7W7N0"/>